<protein>
    <recommendedName>
        <fullName evidence="3">Accessory Sec system protein Asp1</fullName>
    </recommendedName>
</protein>
<accession>A0A0R2C7S5</accession>
<evidence type="ECO:0000313" key="1">
    <source>
        <dbReference type="EMBL" id="KRM87285.1"/>
    </source>
</evidence>
<proteinExistence type="predicted"/>
<reference evidence="1 2" key="1">
    <citation type="journal article" date="2015" name="Genome Announc.">
        <title>Expanding the biotechnology potential of lactobacilli through comparative genomics of 213 strains and associated genera.</title>
        <authorList>
            <person name="Sun Z."/>
            <person name="Harris H.M."/>
            <person name="McCann A."/>
            <person name="Guo C."/>
            <person name="Argimon S."/>
            <person name="Zhang W."/>
            <person name="Yang X."/>
            <person name="Jeffery I.B."/>
            <person name="Cooney J.C."/>
            <person name="Kagawa T.F."/>
            <person name="Liu W."/>
            <person name="Song Y."/>
            <person name="Salvetti E."/>
            <person name="Wrobel A."/>
            <person name="Rasinkangas P."/>
            <person name="Parkhill J."/>
            <person name="Rea M.C."/>
            <person name="O'Sullivan O."/>
            <person name="Ritari J."/>
            <person name="Douillard F.P."/>
            <person name="Paul Ross R."/>
            <person name="Yang R."/>
            <person name="Briner A.E."/>
            <person name="Felis G.E."/>
            <person name="de Vos W.M."/>
            <person name="Barrangou R."/>
            <person name="Klaenhammer T.R."/>
            <person name="Caufield P.W."/>
            <person name="Cui Y."/>
            <person name="Zhang H."/>
            <person name="O'Toole P.W."/>
        </authorList>
    </citation>
    <scope>NUCLEOTIDE SEQUENCE [LARGE SCALE GENOMIC DNA]</scope>
    <source>
        <strain evidence="1 2">DSM 22698</strain>
    </source>
</reference>
<dbReference type="Pfam" id="PF16993">
    <property type="entry name" value="Asp1"/>
    <property type="match status" value="1"/>
</dbReference>
<name>A0A0R2C7S5_9LACO</name>
<dbReference type="PATRIC" id="fig|1423810.4.peg.1482"/>
<evidence type="ECO:0000313" key="2">
    <source>
        <dbReference type="Proteomes" id="UP000051789"/>
    </source>
</evidence>
<comment type="caution">
    <text evidence="1">The sequence shown here is derived from an EMBL/GenBank/DDBJ whole genome shotgun (WGS) entry which is preliminary data.</text>
</comment>
<dbReference type="AlphaFoldDB" id="A0A0R2C7S5"/>
<dbReference type="InterPro" id="IPR022372">
    <property type="entry name" value="Accessory_SS_Asp1"/>
</dbReference>
<dbReference type="Proteomes" id="UP000051789">
    <property type="component" value="Unassembled WGS sequence"/>
</dbReference>
<gene>
    <name evidence="1" type="ORF">FD19_GL001443</name>
</gene>
<keyword evidence="2" id="KW-1185">Reference proteome</keyword>
<dbReference type="EMBL" id="AYZK01000003">
    <property type="protein sequence ID" value="KRM87285.1"/>
    <property type="molecule type" value="Genomic_DNA"/>
</dbReference>
<dbReference type="STRING" id="1423810.FD19_GL001443"/>
<sequence length="524" mass="57901">MDTHSFDQDEVVQIARIMTANDYPFNLITVTQLPAIHYQLREAGLANVDVWQAYDEIQGIDVTAGTPMNVNELPFPPGVTPVYLEGSVRYYQGEDTFALVHLYKDGFVWQVDYPQADGTVMTDQYDDRGLLLTRTKSASDHAVLLRQWYSPAGDVVMIATQGGGVQIMDVAASRFDQRHYPSVEAVVAEVLGRHIAQDHDELAITGPFSGLLALRSLRDLRLRLGVLMSSRDLAAGDRLKNLGQLARHDLIISPTHTDLRIIQQSPLARRISHVPQVVLPTRATTLSLGVSNELAEQIIAWRVGDASDSLVRQVMATLTAGMAKHDDWQLVIGTASTAQQTDLTDHVQAWVADKYGVDLDSDDYQQVADYFNARAQGQMMVETERVGESLKKRVDWSALSGAYSVLARIAIRKPLSITDWGQQIHSARIVINTDGQSDLSLQVLAVSAGIPQLNMAASDLLIDHQNGRLVHDSSDIARGLDYYLGTLAHWNQALVVNAQLIERYSAERIIAAWKKVMSDGAKDN</sequence>
<organism evidence="1 2">
    <name type="scientific">Lacticaseibacillus thailandensis DSM 22698 = JCM 13996</name>
    <dbReference type="NCBI Taxonomy" id="1423810"/>
    <lineage>
        <taxon>Bacteria</taxon>
        <taxon>Bacillati</taxon>
        <taxon>Bacillota</taxon>
        <taxon>Bacilli</taxon>
        <taxon>Lactobacillales</taxon>
        <taxon>Lactobacillaceae</taxon>
        <taxon>Lacticaseibacillus</taxon>
    </lineage>
</organism>
<dbReference type="NCBIfam" id="TIGR03713">
    <property type="entry name" value="acc_sec_asp1"/>
    <property type="match status" value="1"/>
</dbReference>
<dbReference type="GO" id="GO:0015031">
    <property type="term" value="P:protein transport"/>
    <property type="evidence" value="ECO:0007669"/>
    <property type="project" value="InterPro"/>
</dbReference>
<evidence type="ECO:0008006" key="3">
    <source>
        <dbReference type="Google" id="ProtNLM"/>
    </source>
</evidence>